<dbReference type="PANTHER" id="PTHR11927">
    <property type="entry name" value="GALACTOSIDE 2-L-FUCOSYLTRANSFERASE"/>
    <property type="match status" value="1"/>
</dbReference>
<keyword evidence="1" id="KW-0328">Glycosyltransferase</keyword>
<feature type="region of interest" description="Disordered" evidence="3">
    <location>
        <begin position="269"/>
        <end position="298"/>
    </location>
</feature>
<evidence type="ECO:0000313" key="4">
    <source>
        <dbReference type="EMBL" id="BAM79975.1"/>
    </source>
</evidence>
<keyword evidence="5" id="KW-1185">Reference proteome</keyword>
<sequence length="701" mass="78613">MRRANSCSVLTEKDEPSHWKAPALSPLQHMPLGVAFCERQTGVLRSQDSATVRALLADTVLGTKVTSQPKFMMPGMASADPSAGSKKLAQLGDEGFARSRSASSEELSRSDSGEENELAVPNMDDNCSTSAVVRRAREFAQKKHLTLDEIYRIIELLFRHAGLGDSSSPDEVVEALGEDGLELLLRFYTSATEYYLKQRIESGLGRSERLKRAMREWEVHLHEEDSTENVSDKEIGQTVGKHGIDIPQERAFTEQSEKIPSLEGLHQEVTEPHAKRQRTESEGMSACSSGESSEELDPPMTLKYKADTEIAVSRIFALGSVVPPRNPLIKPDDPYDGPPVVTMTGFGELGRWGNQILQYAFLRIYASKCNAGIQVPDWVGKAIFGLKDQPVERAFPAVVEYAEAKANSTFTSQFLDYIRASNAGAPVPEVKESDLAPSVEPRFVNRDFWGWFQWHTSVYRPYRELLRQTFTVVPELAAHLDNVIARTLRKTGRRGPVTLVGLHLRLGDYKNIAASSFGYCAPTAWYLEWLEQIWPTLSNPVLFVASDDIDAVLRDFREFNPVTCDMLGIEMPPAWQGLGAGFFPDWYVLTQCDVLAISNSTFSFTACMFNQRDGSAVGGRPRFYRAHYSQRMIPFDPWDAEPILHRPGGTWDTLQLLYQTQGTRGLVRNVLYELPYYRLRDVIIRTVLRARALRKRVTASA</sequence>
<dbReference type="GO" id="GO:0016020">
    <property type="term" value="C:membrane"/>
    <property type="evidence" value="ECO:0007669"/>
    <property type="project" value="InterPro"/>
</dbReference>
<dbReference type="RefSeq" id="XP_005536261.1">
    <property type="nucleotide sequence ID" value="XM_005536204.1"/>
</dbReference>
<reference evidence="4 5" key="2">
    <citation type="journal article" date="2007" name="BMC Biol.">
        <title>A 100%-complete sequence reveals unusually simple genomic features in the hot-spring red alga Cyanidioschyzon merolae.</title>
        <authorList>
            <person name="Nozaki H."/>
            <person name="Takano H."/>
            <person name="Misumi O."/>
            <person name="Terasawa K."/>
            <person name="Matsuzaki M."/>
            <person name="Maruyama S."/>
            <person name="Nishida K."/>
            <person name="Yagisawa F."/>
            <person name="Yoshida Y."/>
            <person name="Fujiwara T."/>
            <person name="Takio S."/>
            <person name="Tamura K."/>
            <person name="Chung S.J."/>
            <person name="Nakamura S."/>
            <person name="Kuroiwa H."/>
            <person name="Tanaka K."/>
            <person name="Sato N."/>
            <person name="Kuroiwa T."/>
        </authorList>
    </citation>
    <scope>NUCLEOTIDE SEQUENCE [LARGE SCALE GENOMIC DNA]</scope>
    <source>
        <strain evidence="4 5">10D</strain>
    </source>
</reference>
<dbReference type="Gramene" id="CMI076CT">
    <property type="protein sequence ID" value="CMI076CT"/>
    <property type="gene ID" value="CMI076C"/>
</dbReference>
<dbReference type="CDD" id="cd11301">
    <property type="entry name" value="Fut1_Fut2_like"/>
    <property type="match status" value="1"/>
</dbReference>
<evidence type="ECO:0000256" key="1">
    <source>
        <dbReference type="ARBA" id="ARBA00022676"/>
    </source>
</evidence>
<reference evidence="4 5" key="1">
    <citation type="journal article" date="2004" name="Nature">
        <title>Genome sequence of the ultrasmall unicellular red alga Cyanidioschyzon merolae 10D.</title>
        <authorList>
            <person name="Matsuzaki M."/>
            <person name="Misumi O."/>
            <person name="Shin-i T."/>
            <person name="Maruyama S."/>
            <person name="Takahara M."/>
            <person name="Miyagishima S."/>
            <person name="Mori T."/>
            <person name="Nishida K."/>
            <person name="Yagisawa F."/>
            <person name="Nishida K."/>
            <person name="Yoshida Y."/>
            <person name="Nishimura Y."/>
            <person name="Nakao S."/>
            <person name="Kobayashi T."/>
            <person name="Momoyama Y."/>
            <person name="Higashiyama T."/>
            <person name="Minoda A."/>
            <person name="Sano M."/>
            <person name="Nomoto H."/>
            <person name="Oishi K."/>
            <person name="Hayashi H."/>
            <person name="Ohta F."/>
            <person name="Nishizaka S."/>
            <person name="Haga S."/>
            <person name="Miura S."/>
            <person name="Morishita T."/>
            <person name="Kabeya Y."/>
            <person name="Terasawa K."/>
            <person name="Suzuki Y."/>
            <person name="Ishii Y."/>
            <person name="Asakawa S."/>
            <person name="Takano H."/>
            <person name="Ohta N."/>
            <person name="Kuroiwa H."/>
            <person name="Tanaka K."/>
            <person name="Shimizu N."/>
            <person name="Sugano S."/>
            <person name="Sato N."/>
            <person name="Nozaki H."/>
            <person name="Ogasawara N."/>
            <person name="Kohara Y."/>
            <person name="Kuroiwa T."/>
        </authorList>
    </citation>
    <scope>NUCLEOTIDE SEQUENCE [LARGE SCALE GENOMIC DNA]</scope>
    <source>
        <strain evidence="4 5">10D</strain>
    </source>
</reference>
<accession>M1V534</accession>
<dbReference type="Gene3D" id="3.40.50.11350">
    <property type="match status" value="1"/>
</dbReference>
<keyword evidence="2" id="KW-0808">Transferase</keyword>
<dbReference type="Proteomes" id="UP000007014">
    <property type="component" value="Chromosome 9"/>
</dbReference>
<dbReference type="GO" id="GO:0008107">
    <property type="term" value="F:galactoside 2-alpha-L-fucosyltransferase activity"/>
    <property type="evidence" value="ECO:0007669"/>
    <property type="project" value="InterPro"/>
</dbReference>
<dbReference type="HOGENOM" id="CLU_393502_0_0_1"/>
<protein>
    <recommendedName>
        <fullName evidence="6">Alpha-1,2-fucosyltransferase</fullName>
    </recommendedName>
</protein>
<dbReference type="GeneID" id="16993901"/>
<dbReference type="GO" id="GO:0005975">
    <property type="term" value="P:carbohydrate metabolic process"/>
    <property type="evidence" value="ECO:0007669"/>
    <property type="project" value="InterPro"/>
</dbReference>
<organism evidence="4 5">
    <name type="scientific">Cyanidioschyzon merolae (strain NIES-3377 / 10D)</name>
    <name type="common">Unicellular red alga</name>
    <dbReference type="NCBI Taxonomy" id="280699"/>
    <lineage>
        <taxon>Eukaryota</taxon>
        <taxon>Rhodophyta</taxon>
        <taxon>Bangiophyceae</taxon>
        <taxon>Cyanidiales</taxon>
        <taxon>Cyanidiaceae</taxon>
        <taxon>Cyanidioschyzon</taxon>
    </lineage>
</organism>
<dbReference type="EMBL" id="AP006491">
    <property type="protein sequence ID" value="BAM79975.1"/>
    <property type="molecule type" value="Genomic_DNA"/>
</dbReference>
<feature type="region of interest" description="Disordered" evidence="3">
    <location>
        <begin position="99"/>
        <end position="125"/>
    </location>
</feature>
<dbReference type="AlphaFoldDB" id="M1V534"/>
<dbReference type="KEGG" id="cme:CYME_CMI076C"/>
<evidence type="ECO:0000256" key="3">
    <source>
        <dbReference type="SAM" id="MobiDB-lite"/>
    </source>
</evidence>
<evidence type="ECO:0000256" key="2">
    <source>
        <dbReference type="ARBA" id="ARBA00022679"/>
    </source>
</evidence>
<evidence type="ECO:0008006" key="6">
    <source>
        <dbReference type="Google" id="ProtNLM"/>
    </source>
</evidence>
<dbReference type="OrthoDB" id="3226at2759"/>
<dbReference type="Pfam" id="PF01531">
    <property type="entry name" value="Glyco_transf_11"/>
    <property type="match status" value="1"/>
</dbReference>
<evidence type="ECO:0000313" key="5">
    <source>
        <dbReference type="Proteomes" id="UP000007014"/>
    </source>
</evidence>
<dbReference type="PANTHER" id="PTHR11927:SF9">
    <property type="entry name" value="L-FUCOSYLTRANSFERASE"/>
    <property type="match status" value="1"/>
</dbReference>
<proteinExistence type="predicted"/>
<feature type="compositionally biased region" description="Basic and acidic residues" evidence="3">
    <location>
        <begin position="269"/>
        <end position="281"/>
    </location>
</feature>
<gene>
    <name evidence="4" type="ORF">CYME_CMI076C</name>
</gene>
<dbReference type="InterPro" id="IPR002516">
    <property type="entry name" value="Glyco_trans_11"/>
</dbReference>
<dbReference type="STRING" id="280699.M1V534"/>
<name>M1V534_CYAM1</name>